<proteinExistence type="inferred from homology"/>
<feature type="domain" description="NAD-dependent epimerase/dehydratase" evidence="3">
    <location>
        <begin position="8"/>
        <end position="244"/>
    </location>
</feature>
<dbReference type="InterPro" id="IPR001509">
    <property type="entry name" value="Epimerase_deHydtase"/>
</dbReference>
<dbReference type="Gene3D" id="3.90.25.10">
    <property type="entry name" value="UDP-galactose 4-epimerase, domain 1"/>
    <property type="match status" value="1"/>
</dbReference>
<protein>
    <submittedName>
        <fullName evidence="4">NAD-dependent epimerase/dehydratase family protein</fullName>
    </submittedName>
</protein>
<evidence type="ECO:0000256" key="1">
    <source>
        <dbReference type="ARBA" id="ARBA00005125"/>
    </source>
</evidence>
<dbReference type="EMBL" id="JAESVB010000032">
    <property type="protein sequence ID" value="MCB8878379.1"/>
    <property type="molecule type" value="Genomic_DNA"/>
</dbReference>
<dbReference type="Proteomes" id="UP000708298">
    <property type="component" value="Unassembled WGS sequence"/>
</dbReference>
<comment type="pathway">
    <text evidence="1">Bacterial outer membrane biogenesis; LPS O-antigen biosynthesis.</text>
</comment>
<dbReference type="Gene3D" id="3.40.50.720">
    <property type="entry name" value="NAD(P)-binding Rossmann-like Domain"/>
    <property type="match status" value="1"/>
</dbReference>
<dbReference type="SUPFAM" id="SSF51735">
    <property type="entry name" value="NAD(P)-binding Rossmann-fold domains"/>
    <property type="match status" value="1"/>
</dbReference>
<dbReference type="PRINTS" id="PR01713">
    <property type="entry name" value="NUCEPIMERASE"/>
</dbReference>
<evidence type="ECO:0000256" key="2">
    <source>
        <dbReference type="ARBA" id="ARBA00007637"/>
    </source>
</evidence>
<accession>A0A963YWZ5</accession>
<organism evidence="4 5">
    <name type="scientific">Acidisoma silvae</name>
    <dbReference type="NCBI Taxonomy" id="2802396"/>
    <lineage>
        <taxon>Bacteria</taxon>
        <taxon>Pseudomonadati</taxon>
        <taxon>Pseudomonadota</taxon>
        <taxon>Alphaproteobacteria</taxon>
        <taxon>Acetobacterales</taxon>
        <taxon>Acidocellaceae</taxon>
        <taxon>Acidisoma</taxon>
    </lineage>
</organism>
<gene>
    <name evidence="4" type="ORF">ASILVAE211_24600</name>
</gene>
<reference evidence="4" key="2">
    <citation type="submission" date="2021-01" db="EMBL/GenBank/DDBJ databases">
        <authorList>
            <person name="Mieszkin S."/>
            <person name="Pouder E."/>
            <person name="Alain K."/>
        </authorList>
    </citation>
    <scope>NUCLEOTIDE SEQUENCE</scope>
    <source>
        <strain evidence="4">HW T2.11</strain>
    </source>
</reference>
<evidence type="ECO:0000259" key="3">
    <source>
        <dbReference type="Pfam" id="PF01370"/>
    </source>
</evidence>
<dbReference type="InterPro" id="IPR036291">
    <property type="entry name" value="NAD(P)-bd_dom_sf"/>
</dbReference>
<evidence type="ECO:0000313" key="5">
    <source>
        <dbReference type="Proteomes" id="UP000708298"/>
    </source>
</evidence>
<dbReference type="AlphaFoldDB" id="A0A963YWZ5"/>
<keyword evidence="5" id="KW-1185">Reference proteome</keyword>
<dbReference type="Pfam" id="PF01370">
    <property type="entry name" value="Epimerase"/>
    <property type="match status" value="1"/>
</dbReference>
<comment type="caution">
    <text evidence="4">The sequence shown here is derived from an EMBL/GenBank/DDBJ whole genome shotgun (WGS) entry which is preliminary data.</text>
</comment>
<dbReference type="PANTHER" id="PTHR43000">
    <property type="entry name" value="DTDP-D-GLUCOSE 4,6-DEHYDRATASE-RELATED"/>
    <property type="match status" value="1"/>
</dbReference>
<reference evidence="4" key="1">
    <citation type="journal article" date="2021" name="Microorganisms">
        <title>Acidisoma silvae sp. nov. and Acidisomacellulosilytica sp. nov., Two Acidophilic Bacteria Isolated from Decaying Wood, Hydrolyzing Cellulose and Producing Poly-3-hydroxybutyrate.</title>
        <authorList>
            <person name="Mieszkin S."/>
            <person name="Pouder E."/>
            <person name="Uroz S."/>
            <person name="Simon-Colin C."/>
            <person name="Alain K."/>
        </authorList>
    </citation>
    <scope>NUCLEOTIDE SEQUENCE</scope>
    <source>
        <strain evidence="4">HW T2.11</strain>
    </source>
</reference>
<comment type="similarity">
    <text evidence="2">Belongs to the NAD(P)-dependent epimerase/dehydratase family.</text>
</comment>
<sequence>MTKSGYHLILGGCGFIGRAVARELASRGIDVVVAGRVPPIGLSSLGLPGRIDYRAFSLADADWDQLIAGVAVIHHYAWSSLPASANADPARDLADNVVPTLRLLDAMRRQGAAAPRLVFASSGGTVYGRLRQIPVAEDHPLHPITAYGVGKAAVELYANQYNALYGLDCRIARISNAFGAEQNAGRGQGAVTIFIQKALAGAPIEIWGDGTVTRDYIHVSDVARGLVALALAPQTEGPRTFNIGSGGGVSLNSLIDELASQLGRDLDVRRVEHRSFDVPTSVLDTTLARQILGWRPVVSFSNGIAMTIANFRGDTHRSV</sequence>
<name>A0A963YWZ5_9PROT</name>
<evidence type="ECO:0000313" key="4">
    <source>
        <dbReference type="EMBL" id="MCB8878379.1"/>
    </source>
</evidence>